<evidence type="ECO:0000259" key="1">
    <source>
        <dbReference type="Pfam" id="PF14291"/>
    </source>
</evidence>
<dbReference type="Pfam" id="PF14291">
    <property type="entry name" value="DUF4371"/>
    <property type="match status" value="1"/>
</dbReference>
<evidence type="ECO:0000313" key="3">
    <source>
        <dbReference type="Proteomes" id="UP001497516"/>
    </source>
</evidence>
<reference evidence="2 3" key="1">
    <citation type="submission" date="2024-04" db="EMBL/GenBank/DDBJ databases">
        <authorList>
            <person name="Fracassetti M."/>
        </authorList>
    </citation>
    <scope>NUCLEOTIDE SEQUENCE [LARGE SCALE GENOMIC DNA]</scope>
</reference>
<name>A0AAV2EPB6_9ROSI</name>
<accession>A0AAV2EPB6</accession>
<sequence length="208" mass="23984">MHQPGQIDKVMKKQTSEEVKKNITREKTSIDVVRYLALQGVAFRGRDETVDSKNPGNFIQLIKYTRFYNEEVNSVVLENAPKNAKYTSHVVQKQILHVLAKKIRKQIFEDIGDSKYSIIVDEASDESRHEQMVIILRFVDAKGFIQERFLNLVHVKDTTSKTFHSAICSTLASFKFSLHNLRGQGYDGASNMRCEWKGLQELFLKDFP</sequence>
<dbReference type="Proteomes" id="UP001497516">
    <property type="component" value="Chromosome 5"/>
</dbReference>
<dbReference type="AlphaFoldDB" id="A0AAV2EPB6"/>
<evidence type="ECO:0000313" key="2">
    <source>
        <dbReference type="EMBL" id="CAL1387335.1"/>
    </source>
</evidence>
<protein>
    <recommendedName>
        <fullName evidence="1">DUF4371 domain-containing protein</fullName>
    </recommendedName>
</protein>
<gene>
    <name evidence="2" type="ORF">LTRI10_LOCUS28329</name>
</gene>
<keyword evidence="3" id="KW-1185">Reference proteome</keyword>
<dbReference type="InterPro" id="IPR025398">
    <property type="entry name" value="DUF4371"/>
</dbReference>
<dbReference type="EMBL" id="OZ034818">
    <property type="protein sequence ID" value="CAL1387335.1"/>
    <property type="molecule type" value="Genomic_DNA"/>
</dbReference>
<proteinExistence type="predicted"/>
<feature type="domain" description="DUF4371" evidence="1">
    <location>
        <begin position="1"/>
        <end position="198"/>
    </location>
</feature>
<dbReference type="PANTHER" id="PTHR45749:SF37">
    <property type="entry name" value="OS05G0311600 PROTEIN"/>
    <property type="match status" value="1"/>
</dbReference>
<dbReference type="PANTHER" id="PTHR45749">
    <property type="match status" value="1"/>
</dbReference>
<organism evidence="2 3">
    <name type="scientific">Linum trigynum</name>
    <dbReference type="NCBI Taxonomy" id="586398"/>
    <lineage>
        <taxon>Eukaryota</taxon>
        <taxon>Viridiplantae</taxon>
        <taxon>Streptophyta</taxon>
        <taxon>Embryophyta</taxon>
        <taxon>Tracheophyta</taxon>
        <taxon>Spermatophyta</taxon>
        <taxon>Magnoliopsida</taxon>
        <taxon>eudicotyledons</taxon>
        <taxon>Gunneridae</taxon>
        <taxon>Pentapetalae</taxon>
        <taxon>rosids</taxon>
        <taxon>fabids</taxon>
        <taxon>Malpighiales</taxon>
        <taxon>Linaceae</taxon>
        <taxon>Linum</taxon>
    </lineage>
</organism>